<dbReference type="Gene3D" id="1.10.10.10">
    <property type="entry name" value="Winged helix-like DNA-binding domain superfamily/Winged helix DNA-binding domain"/>
    <property type="match status" value="1"/>
</dbReference>
<dbReference type="InterPro" id="IPR013249">
    <property type="entry name" value="RNA_pol_sigma70_r4_t2"/>
</dbReference>
<dbReference type="InterPro" id="IPR013324">
    <property type="entry name" value="RNA_pol_sigma_r3/r4-like"/>
</dbReference>
<dbReference type="GO" id="GO:0006352">
    <property type="term" value="P:DNA-templated transcription initiation"/>
    <property type="evidence" value="ECO:0007669"/>
    <property type="project" value="InterPro"/>
</dbReference>
<feature type="compositionally biased region" description="Basic and acidic residues" evidence="6">
    <location>
        <begin position="14"/>
        <end position="23"/>
    </location>
</feature>
<dbReference type="Gene3D" id="1.10.1740.10">
    <property type="match status" value="1"/>
</dbReference>
<dbReference type="GO" id="GO:0016987">
    <property type="term" value="F:sigma factor activity"/>
    <property type="evidence" value="ECO:0007669"/>
    <property type="project" value="UniProtKB-KW"/>
</dbReference>
<evidence type="ECO:0000256" key="3">
    <source>
        <dbReference type="ARBA" id="ARBA00023082"/>
    </source>
</evidence>
<proteinExistence type="inferred from homology"/>
<keyword evidence="5" id="KW-0804">Transcription</keyword>
<dbReference type="InterPro" id="IPR036388">
    <property type="entry name" value="WH-like_DNA-bd_sf"/>
</dbReference>
<dbReference type="GO" id="GO:0003677">
    <property type="term" value="F:DNA binding"/>
    <property type="evidence" value="ECO:0007669"/>
    <property type="project" value="UniProtKB-KW"/>
</dbReference>
<dbReference type="EMBL" id="CP120682">
    <property type="protein sequence ID" value="WKN39199.1"/>
    <property type="molecule type" value="Genomic_DNA"/>
</dbReference>
<evidence type="ECO:0000256" key="4">
    <source>
        <dbReference type="ARBA" id="ARBA00023125"/>
    </source>
</evidence>
<dbReference type="PANTHER" id="PTHR43133:SF8">
    <property type="entry name" value="RNA POLYMERASE SIGMA FACTOR HI_1459-RELATED"/>
    <property type="match status" value="1"/>
</dbReference>
<dbReference type="Pfam" id="PF08281">
    <property type="entry name" value="Sigma70_r4_2"/>
    <property type="match status" value="1"/>
</dbReference>
<dbReference type="PANTHER" id="PTHR43133">
    <property type="entry name" value="RNA POLYMERASE ECF-TYPE SIGMA FACTO"/>
    <property type="match status" value="1"/>
</dbReference>
<dbReference type="NCBIfam" id="TIGR02937">
    <property type="entry name" value="sigma70-ECF"/>
    <property type="match status" value="1"/>
</dbReference>
<feature type="domain" description="RNA polymerase sigma factor 70 region 4 type 2" evidence="8">
    <location>
        <begin position="132"/>
        <end position="172"/>
    </location>
</feature>
<reference evidence="9" key="1">
    <citation type="journal article" date="2023" name="Comput. Struct. Biotechnol. J.">
        <title>Discovery of a novel marine Bacteroidetes with a rich repertoire of carbohydrate-active enzymes.</title>
        <authorList>
            <person name="Chen B."/>
            <person name="Liu G."/>
            <person name="Chen Q."/>
            <person name="Wang H."/>
            <person name="Liu L."/>
            <person name="Tang K."/>
        </authorList>
    </citation>
    <scope>NUCLEOTIDE SEQUENCE</scope>
    <source>
        <strain evidence="9">TK19036</strain>
    </source>
</reference>
<gene>
    <name evidence="9" type="ORF">K4G66_10870</name>
</gene>
<sequence>MEALSLTGGSLMQQRKDDEISQTVRRESPRLLSFIQKRIPDADEAEDILQDVFYQFTEAYRTVKSIDRVTSWLFTVARNKITDRYRKKKPRTFSEQAVQSADGEEPLRLEDVLSDLGNHPESELMRSVIWHAVEDALEEMPPEQREVFVMHEFEDLSFKEISTITNTTVNTLLSRKRYAVLFLRKRLQRLYDDLND</sequence>
<protein>
    <submittedName>
        <fullName evidence="9">Sigma-70 family RNA polymerase sigma factor</fullName>
    </submittedName>
</protein>
<dbReference type="InterPro" id="IPR013325">
    <property type="entry name" value="RNA_pol_sigma_r2"/>
</dbReference>
<reference evidence="9" key="2">
    <citation type="journal article" date="2024" name="Antonie Van Leeuwenhoek">
        <title>Roseihalotalea indica gen. nov., sp. nov., a halophilic Bacteroidetes from mesopelagic Southwest Indian Ocean with higher carbohydrate metabolic potential.</title>
        <authorList>
            <person name="Chen B."/>
            <person name="Zhang M."/>
            <person name="Lin D."/>
            <person name="Ye J."/>
            <person name="Tang K."/>
        </authorList>
    </citation>
    <scope>NUCLEOTIDE SEQUENCE</scope>
    <source>
        <strain evidence="9">TK19036</strain>
    </source>
</reference>
<evidence type="ECO:0000259" key="8">
    <source>
        <dbReference type="Pfam" id="PF08281"/>
    </source>
</evidence>
<evidence type="ECO:0000256" key="5">
    <source>
        <dbReference type="ARBA" id="ARBA00023163"/>
    </source>
</evidence>
<dbReference type="SUPFAM" id="SSF88946">
    <property type="entry name" value="Sigma2 domain of RNA polymerase sigma factors"/>
    <property type="match status" value="1"/>
</dbReference>
<keyword evidence="3" id="KW-0731">Sigma factor</keyword>
<keyword evidence="2" id="KW-0805">Transcription regulation</keyword>
<evidence type="ECO:0000256" key="2">
    <source>
        <dbReference type="ARBA" id="ARBA00023015"/>
    </source>
</evidence>
<dbReference type="InterPro" id="IPR007627">
    <property type="entry name" value="RNA_pol_sigma70_r2"/>
</dbReference>
<name>A0AA49GSI7_9BACT</name>
<dbReference type="CDD" id="cd06171">
    <property type="entry name" value="Sigma70_r4"/>
    <property type="match status" value="1"/>
</dbReference>
<dbReference type="InterPro" id="IPR039425">
    <property type="entry name" value="RNA_pol_sigma-70-like"/>
</dbReference>
<evidence type="ECO:0000256" key="1">
    <source>
        <dbReference type="ARBA" id="ARBA00010641"/>
    </source>
</evidence>
<evidence type="ECO:0000256" key="6">
    <source>
        <dbReference type="SAM" id="MobiDB-lite"/>
    </source>
</evidence>
<comment type="similarity">
    <text evidence="1">Belongs to the sigma-70 factor family. ECF subfamily.</text>
</comment>
<feature type="region of interest" description="Disordered" evidence="6">
    <location>
        <begin position="1"/>
        <end position="23"/>
    </location>
</feature>
<evidence type="ECO:0000259" key="7">
    <source>
        <dbReference type="Pfam" id="PF04542"/>
    </source>
</evidence>
<keyword evidence="4" id="KW-0238">DNA-binding</keyword>
<dbReference type="SUPFAM" id="SSF88659">
    <property type="entry name" value="Sigma3 and sigma4 domains of RNA polymerase sigma factors"/>
    <property type="match status" value="1"/>
</dbReference>
<evidence type="ECO:0000313" key="9">
    <source>
        <dbReference type="EMBL" id="WKN39199.1"/>
    </source>
</evidence>
<dbReference type="AlphaFoldDB" id="A0AA49GSI7"/>
<accession>A0AA49GSI7</accession>
<dbReference type="Pfam" id="PF04542">
    <property type="entry name" value="Sigma70_r2"/>
    <property type="match status" value="1"/>
</dbReference>
<dbReference type="InterPro" id="IPR014284">
    <property type="entry name" value="RNA_pol_sigma-70_dom"/>
</dbReference>
<organism evidence="9">
    <name type="scientific">Roseihalotalea indica</name>
    <dbReference type="NCBI Taxonomy" id="2867963"/>
    <lineage>
        <taxon>Bacteria</taxon>
        <taxon>Pseudomonadati</taxon>
        <taxon>Bacteroidota</taxon>
        <taxon>Cytophagia</taxon>
        <taxon>Cytophagales</taxon>
        <taxon>Catalimonadaceae</taxon>
        <taxon>Roseihalotalea</taxon>
    </lineage>
</organism>
<feature type="domain" description="RNA polymerase sigma-70 region 2" evidence="7">
    <location>
        <begin position="24"/>
        <end position="89"/>
    </location>
</feature>